<evidence type="ECO:0000313" key="1">
    <source>
        <dbReference type="EMBL" id="KAJ1374094.1"/>
    </source>
</evidence>
<sequence>MLVFIVLQMANAGQIPVPPIFTPCTFPTPTDNRHEYRLMCNTIPRLPFICDLHNQLPHANLIGIEAAYERYKAYFNQNNRSSLAVLIVRQLEAPASAAAVYKSASYSCLFESECNQMDTEVVHGFVNNIKIFIKIYTWKLYERWFPVDDSCTKANVLALMVLDGLINDVRKIPYVGIYTGWPLQEND</sequence>
<comment type="caution">
    <text evidence="1">The sequence shown here is derived from an EMBL/GenBank/DDBJ whole genome shotgun (WGS) entry which is preliminary data.</text>
</comment>
<accession>A0AAD5RD71</accession>
<dbReference type="EMBL" id="JAHQIW010007394">
    <property type="protein sequence ID" value="KAJ1374094.1"/>
    <property type="molecule type" value="Genomic_DNA"/>
</dbReference>
<dbReference type="Proteomes" id="UP001196413">
    <property type="component" value="Unassembled WGS sequence"/>
</dbReference>
<protein>
    <submittedName>
        <fullName evidence="1">Uncharacterized protein</fullName>
    </submittedName>
</protein>
<proteinExistence type="predicted"/>
<name>A0AAD5RD71_PARTN</name>
<organism evidence="1 2">
    <name type="scientific">Parelaphostrongylus tenuis</name>
    <name type="common">Meningeal worm</name>
    <dbReference type="NCBI Taxonomy" id="148309"/>
    <lineage>
        <taxon>Eukaryota</taxon>
        <taxon>Metazoa</taxon>
        <taxon>Ecdysozoa</taxon>
        <taxon>Nematoda</taxon>
        <taxon>Chromadorea</taxon>
        <taxon>Rhabditida</taxon>
        <taxon>Rhabditina</taxon>
        <taxon>Rhabditomorpha</taxon>
        <taxon>Strongyloidea</taxon>
        <taxon>Metastrongylidae</taxon>
        <taxon>Parelaphostrongylus</taxon>
    </lineage>
</organism>
<dbReference type="AlphaFoldDB" id="A0AAD5RD71"/>
<evidence type="ECO:0000313" key="2">
    <source>
        <dbReference type="Proteomes" id="UP001196413"/>
    </source>
</evidence>
<gene>
    <name evidence="1" type="ORF">KIN20_036692</name>
</gene>
<reference evidence="1" key="1">
    <citation type="submission" date="2021-06" db="EMBL/GenBank/DDBJ databases">
        <title>Parelaphostrongylus tenuis whole genome reference sequence.</title>
        <authorList>
            <person name="Garwood T.J."/>
            <person name="Larsen P.A."/>
            <person name="Fountain-Jones N.M."/>
            <person name="Garbe J.R."/>
            <person name="Macchietto M.G."/>
            <person name="Kania S.A."/>
            <person name="Gerhold R.W."/>
            <person name="Richards J.E."/>
            <person name="Wolf T.M."/>
        </authorList>
    </citation>
    <scope>NUCLEOTIDE SEQUENCE</scope>
    <source>
        <strain evidence="1">MNPRO001-30</strain>
        <tissue evidence="1">Meninges</tissue>
    </source>
</reference>
<keyword evidence="2" id="KW-1185">Reference proteome</keyword>